<dbReference type="RefSeq" id="WP_184333129.1">
    <property type="nucleotide sequence ID" value="NZ_JACHHZ010000003.1"/>
</dbReference>
<evidence type="ECO:0000313" key="3">
    <source>
        <dbReference type="EMBL" id="MBB6094136.1"/>
    </source>
</evidence>
<proteinExistence type="predicted"/>
<dbReference type="GO" id="GO:0008915">
    <property type="term" value="F:lipid-A-disaccharide synthase activity"/>
    <property type="evidence" value="ECO:0007669"/>
    <property type="project" value="InterPro"/>
</dbReference>
<accession>A0A841HMN3</accession>
<feature type="transmembrane region" description="Helical" evidence="1">
    <location>
        <begin position="73"/>
        <end position="90"/>
    </location>
</feature>
<keyword evidence="1" id="KW-0472">Membrane</keyword>
<dbReference type="Proteomes" id="UP000588068">
    <property type="component" value="Unassembled WGS sequence"/>
</dbReference>
<dbReference type="GO" id="GO:0016020">
    <property type="term" value="C:membrane"/>
    <property type="evidence" value="ECO:0007669"/>
    <property type="project" value="GOC"/>
</dbReference>
<evidence type="ECO:0000259" key="2">
    <source>
        <dbReference type="SMART" id="SM01259"/>
    </source>
</evidence>
<dbReference type="SMART" id="SM01259">
    <property type="entry name" value="LAB_N"/>
    <property type="match status" value="1"/>
</dbReference>
<gene>
    <name evidence="3" type="ORF">HNQ60_003017</name>
</gene>
<reference evidence="3 4" key="1">
    <citation type="submission" date="2020-08" db="EMBL/GenBank/DDBJ databases">
        <title>Genomic Encyclopedia of Type Strains, Phase IV (KMG-IV): sequencing the most valuable type-strain genomes for metagenomic binning, comparative biology and taxonomic classification.</title>
        <authorList>
            <person name="Goeker M."/>
        </authorList>
    </citation>
    <scope>NUCLEOTIDE SEQUENCE [LARGE SCALE GENOMIC DNA]</scope>
    <source>
        <strain evidence="3 4">DSM 26723</strain>
    </source>
</reference>
<comment type="caution">
    <text evidence="3">The sequence shown here is derived from an EMBL/GenBank/DDBJ whole genome shotgun (WGS) entry which is preliminary data.</text>
</comment>
<feature type="domain" description="Lipid A biosynthesis N-terminal" evidence="2">
    <location>
        <begin position="19"/>
        <end position="91"/>
    </location>
</feature>
<dbReference type="AlphaFoldDB" id="A0A841HMN3"/>
<keyword evidence="1" id="KW-1133">Transmembrane helix</keyword>
<dbReference type="EMBL" id="JACHHZ010000003">
    <property type="protein sequence ID" value="MBB6094136.1"/>
    <property type="molecule type" value="Genomic_DNA"/>
</dbReference>
<feature type="transmembrane region" description="Helical" evidence="1">
    <location>
        <begin position="49"/>
        <end position="67"/>
    </location>
</feature>
<protein>
    <submittedName>
        <fullName evidence="3">Lipid-A-disaccharide synthase-like uncharacterized protein</fullName>
    </submittedName>
</protein>
<dbReference type="GO" id="GO:0009245">
    <property type="term" value="P:lipid A biosynthetic process"/>
    <property type="evidence" value="ECO:0007669"/>
    <property type="project" value="InterPro"/>
</dbReference>
<name>A0A841HMN3_9GAMM</name>
<keyword evidence="1" id="KW-0812">Transmembrane</keyword>
<dbReference type="InterPro" id="IPR011499">
    <property type="entry name" value="Lipid_A_biosynth_N"/>
</dbReference>
<evidence type="ECO:0000313" key="4">
    <source>
        <dbReference type="Proteomes" id="UP000588068"/>
    </source>
</evidence>
<sequence length="116" mass="13075">MNHTIAILFGVSITPWKLIGYVGVLLFAGRWVVQVFATRRRGKPVIPRMFWVMSVTGSGLLLAYFIWGKNDSVGVLSNLFPMSVAVYNWMMDVRATRRESQAREMSREISGGVPSH</sequence>
<evidence type="ECO:0000256" key="1">
    <source>
        <dbReference type="SAM" id="Phobius"/>
    </source>
</evidence>
<organism evidence="3 4">
    <name type="scientific">Povalibacter uvarum</name>
    <dbReference type="NCBI Taxonomy" id="732238"/>
    <lineage>
        <taxon>Bacteria</taxon>
        <taxon>Pseudomonadati</taxon>
        <taxon>Pseudomonadota</taxon>
        <taxon>Gammaproteobacteria</taxon>
        <taxon>Steroidobacterales</taxon>
        <taxon>Steroidobacteraceae</taxon>
        <taxon>Povalibacter</taxon>
    </lineage>
</organism>
<dbReference type="Pfam" id="PF07578">
    <property type="entry name" value="LAB_N"/>
    <property type="match status" value="1"/>
</dbReference>
<keyword evidence="4" id="KW-1185">Reference proteome</keyword>